<evidence type="ECO:0000313" key="2">
    <source>
        <dbReference type="Proteomes" id="UP000464751"/>
    </source>
</evidence>
<name>A0A6P1YQN3_9HYPH</name>
<reference evidence="1 2" key="1">
    <citation type="submission" date="2020-02" db="EMBL/GenBank/DDBJ databases">
        <authorList>
            <person name="Li G."/>
        </authorList>
    </citation>
    <scope>NUCLEOTIDE SEQUENCE [LARGE SCALE GENOMIC DNA]</scope>
    <source>
        <strain evidence="1 2">DSM 102029</strain>
    </source>
</reference>
<evidence type="ECO:0000313" key="1">
    <source>
        <dbReference type="EMBL" id="QIB35758.1"/>
    </source>
</evidence>
<dbReference type="KEGG" id="apra:G3A50_20125"/>
<protein>
    <recommendedName>
        <fullName evidence="3">MxaH protein</fullName>
    </recommendedName>
</protein>
<sequence length="172" mass="18571">MKLAPPIVRHLSLVTTALVLAGCPDAGEPERGERVTEAAGDALVRKSWLQPTDATPPARWLASREAGADLAADAPAVAGWRELLDDADQRFGETDRMIANRAAQLEAMLAEINVRETARQLLTDFASLAAKGSRSGFSDICQHYFNLRSQGMSRRDALAALHAEPTHRGDAE</sequence>
<dbReference type="PROSITE" id="PS51257">
    <property type="entry name" value="PROKAR_LIPOPROTEIN"/>
    <property type="match status" value="1"/>
</dbReference>
<dbReference type="Proteomes" id="UP000464751">
    <property type="component" value="Chromosome"/>
</dbReference>
<proteinExistence type="predicted"/>
<evidence type="ECO:0008006" key="3">
    <source>
        <dbReference type="Google" id="ProtNLM"/>
    </source>
</evidence>
<dbReference type="AlphaFoldDB" id="A0A6P1YQN3"/>
<dbReference type="RefSeq" id="WP_163076897.1">
    <property type="nucleotide sequence ID" value="NZ_CP048630.1"/>
</dbReference>
<gene>
    <name evidence="1" type="ORF">G3A50_20125</name>
</gene>
<keyword evidence="2" id="KW-1185">Reference proteome</keyword>
<dbReference type="EMBL" id="CP048630">
    <property type="protein sequence ID" value="QIB35758.1"/>
    <property type="molecule type" value="Genomic_DNA"/>
</dbReference>
<organism evidence="1 2">
    <name type="scientific">Ancylobacter pratisalsi</name>
    <dbReference type="NCBI Taxonomy" id="1745854"/>
    <lineage>
        <taxon>Bacteria</taxon>
        <taxon>Pseudomonadati</taxon>
        <taxon>Pseudomonadota</taxon>
        <taxon>Alphaproteobacteria</taxon>
        <taxon>Hyphomicrobiales</taxon>
        <taxon>Xanthobacteraceae</taxon>
        <taxon>Ancylobacter</taxon>
    </lineage>
</organism>
<accession>A0A6P1YQN3</accession>